<dbReference type="Proteomes" id="UP000007648">
    <property type="component" value="Unassembled WGS sequence"/>
</dbReference>
<sequence>MFRDFGEAGPSSGGGPYGAPQQPSTPAGQQKFHFVPTLNTVSGSHEFQWMTQPRYLGPGAHYSRALPYQPYGLQARPGVIRAVGPPPGVRRRHNEQSGGGEEEGQAGEKQVGSCQVPEQEEGADRLPASGDG</sequence>
<proteinExistence type="predicted"/>
<gene>
    <name evidence="2" type="primary">FOSL1</name>
</gene>
<reference evidence="2 3" key="1">
    <citation type="journal article" date="2011" name="Proc. Natl. Acad. Sci. U.S.A.">
        <title>Genetic diversity and population structure of the endangered marsupial Sarcophilus harrisii (Tasmanian devil).</title>
        <authorList>
            <person name="Miller W."/>
            <person name="Hayes V.M."/>
            <person name="Ratan A."/>
            <person name="Petersen D.C."/>
            <person name="Wittekindt N.E."/>
            <person name="Miller J."/>
            <person name="Walenz B."/>
            <person name="Knight J."/>
            <person name="Qi J."/>
            <person name="Zhao F."/>
            <person name="Wang Q."/>
            <person name="Bedoya-Reina O.C."/>
            <person name="Katiyar N."/>
            <person name="Tomsho L.P."/>
            <person name="Kasson L.M."/>
            <person name="Hardie R.A."/>
            <person name="Woodbridge P."/>
            <person name="Tindall E.A."/>
            <person name="Bertelsen M.F."/>
            <person name="Dixon D."/>
            <person name="Pyecroft S."/>
            <person name="Helgen K.M."/>
            <person name="Lesk A.M."/>
            <person name="Pringle T.H."/>
            <person name="Patterson N."/>
            <person name="Zhang Y."/>
            <person name="Kreiss A."/>
            <person name="Woods G.M."/>
            <person name="Jones M.E."/>
            <person name="Schuster S.C."/>
        </authorList>
    </citation>
    <scope>NUCLEOTIDE SEQUENCE [LARGE SCALE GENOMIC DNA]</scope>
</reference>
<accession>A0A7N4P1Y1</accession>
<evidence type="ECO:0000256" key="1">
    <source>
        <dbReference type="SAM" id="MobiDB-lite"/>
    </source>
</evidence>
<dbReference type="AlphaFoldDB" id="A0A7N4P1Y1"/>
<feature type="region of interest" description="Disordered" evidence="1">
    <location>
        <begin position="1"/>
        <end position="32"/>
    </location>
</feature>
<organism evidence="2 3">
    <name type="scientific">Sarcophilus harrisii</name>
    <name type="common">Tasmanian devil</name>
    <name type="synonym">Sarcophilus laniarius</name>
    <dbReference type="NCBI Taxonomy" id="9305"/>
    <lineage>
        <taxon>Eukaryota</taxon>
        <taxon>Metazoa</taxon>
        <taxon>Chordata</taxon>
        <taxon>Craniata</taxon>
        <taxon>Vertebrata</taxon>
        <taxon>Euteleostomi</taxon>
        <taxon>Mammalia</taxon>
        <taxon>Metatheria</taxon>
        <taxon>Dasyuromorphia</taxon>
        <taxon>Dasyuridae</taxon>
        <taxon>Sarcophilus</taxon>
    </lineage>
</organism>
<feature type="region of interest" description="Disordered" evidence="1">
    <location>
        <begin position="78"/>
        <end position="132"/>
    </location>
</feature>
<evidence type="ECO:0000313" key="3">
    <source>
        <dbReference type="Proteomes" id="UP000007648"/>
    </source>
</evidence>
<dbReference type="Ensembl" id="ENSSHAT00000035494.1">
    <property type="protein sequence ID" value="ENSSHAP00000031049.1"/>
    <property type="gene ID" value="ENSSHAG00000030860.1"/>
</dbReference>
<protein>
    <submittedName>
        <fullName evidence="2">FOS like 1, AP-1 transcription factor subunit</fullName>
    </submittedName>
</protein>
<evidence type="ECO:0000313" key="2">
    <source>
        <dbReference type="Ensembl" id="ENSSHAP00000031049.1"/>
    </source>
</evidence>
<keyword evidence="3" id="KW-1185">Reference proteome</keyword>
<reference evidence="2" key="2">
    <citation type="submission" date="2025-08" db="UniProtKB">
        <authorList>
            <consortium name="Ensembl"/>
        </authorList>
    </citation>
    <scope>IDENTIFICATION</scope>
</reference>
<dbReference type="GeneTree" id="ENSGT00940000160034"/>
<name>A0A7N4P1Y1_SARHA</name>
<reference evidence="2" key="3">
    <citation type="submission" date="2025-09" db="UniProtKB">
        <authorList>
            <consortium name="Ensembl"/>
        </authorList>
    </citation>
    <scope>IDENTIFICATION</scope>
</reference>